<evidence type="ECO:0000256" key="1">
    <source>
        <dbReference type="SAM" id="Phobius"/>
    </source>
</evidence>
<dbReference type="AlphaFoldDB" id="A0A9X4GPS1"/>
<keyword evidence="1" id="KW-0472">Membrane</keyword>
<keyword evidence="1" id="KW-0812">Transmembrane</keyword>
<reference evidence="2" key="1">
    <citation type="submission" date="2022-01" db="EMBL/GenBank/DDBJ databases">
        <title>Genetic Characterization of Carbapenem-resistant Citrobacter spp. from China: a multicenter study.</title>
        <authorList>
            <person name="Ye L."/>
        </authorList>
    </citation>
    <scope>NUCLEOTIDE SEQUENCE</scope>
    <source>
        <strain evidence="2">IR5432</strain>
    </source>
</reference>
<feature type="transmembrane region" description="Helical" evidence="1">
    <location>
        <begin position="30"/>
        <end position="50"/>
    </location>
</feature>
<comment type="caution">
    <text evidence="2">The sequence shown here is derived from an EMBL/GenBank/DDBJ whole genome shotgun (WGS) entry which is preliminary data.</text>
</comment>
<accession>A0A9X4GPS1</accession>
<protein>
    <submittedName>
        <fullName evidence="2">Uncharacterized protein</fullName>
    </submittedName>
</protein>
<keyword evidence="1" id="KW-1133">Transmembrane helix</keyword>
<gene>
    <name evidence="2" type="ORF">L2111_16565</name>
</gene>
<organism evidence="2 3">
    <name type="scientific">Citrobacter portucalensis</name>
    <dbReference type="NCBI Taxonomy" id="1639133"/>
    <lineage>
        <taxon>Bacteria</taxon>
        <taxon>Pseudomonadati</taxon>
        <taxon>Pseudomonadota</taxon>
        <taxon>Gammaproteobacteria</taxon>
        <taxon>Enterobacterales</taxon>
        <taxon>Enterobacteriaceae</taxon>
        <taxon>Citrobacter</taxon>
        <taxon>Citrobacter freundii complex</taxon>
    </lineage>
</organism>
<dbReference type="Proteomes" id="UP001147005">
    <property type="component" value="Unassembled WGS sequence"/>
</dbReference>
<dbReference type="RefSeq" id="WP_275398224.1">
    <property type="nucleotide sequence ID" value="NZ_JAKIHW010000019.1"/>
</dbReference>
<sequence>MKKSSLLTIYILILTSIEVFLVYIQNPLYFIIVTLLSILGYGFIFFRNNWIKLNEGNLLKQPLFIASILIPLHTFLIYGLWIWKDYSLNFTASGFNNFLEISKLPLLLLASAVPLAAIVNNIHRTIQVEKQITETSRKNYSDSYYTHLKFVTESFEKYVSIEFECGDYKSKSKVSHPLSLYHSLFIASNSDKGASNEVNKSLCKFISNTWEEINFHIDSYRLHFDSLIGVEDVHLKEQLARDIHEIEMKIISIFKKLFITGYHYNKMAVYRWNYGGIQTSFMNHSDMIKKISSCETICLFIFEIINSNDELVRKHINDGFIDQNTFTSVKFFNFNDKLSKSREIPHKNPEFFKDPGT</sequence>
<feature type="transmembrane region" description="Helical" evidence="1">
    <location>
        <begin position="7"/>
        <end position="24"/>
    </location>
</feature>
<evidence type="ECO:0000313" key="2">
    <source>
        <dbReference type="EMBL" id="MDE9619672.1"/>
    </source>
</evidence>
<feature type="transmembrane region" description="Helical" evidence="1">
    <location>
        <begin position="62"/>
        <end position="83"/>
    </location>
</feature>
<name>A0A9X4GPS1_9ENTR</name>
<proteinExistence type="predicted"/>
<evidence type="ECO:0000313" key="3">
    <source>
        <dbReference type="Proteomes" id="UP001147005"/>
    </source>
</evidence>
<feature type="transmembrane region" description="Helical" evidence="1">
    <location>
        <begin position="103"/>
        <end position="122"/>
    </location>
</feature>
<dbReference type="EMBL" id="JAKIHW010000019">
    <property type="protein sequence ID" value="MDE9619672.1"/>
    <property type="molecule type" value="Genomic_DNA"/>
</dbReference>